<dbReference type="Proteomes" id="UP000193411">
    <property type="component" value="Unassembled WGS sequence"/>
</dbReference>
<protein>
    <recommendedName>
        <fullName evidence="5">Transmembrane protein</fullName>
    </recommendedName>
</protein>
<dbReference type="OrthoDB" id="5573616at2759"/>
<sequence>MRERKMKREKSQGTAKQTASALLMMGAPGSSRPVMSPARSVSRGRGSASASSTQQLKSGALPAVFAGVVAVSTTAPAGLSKADVNGQAFTKREPIVLIRPSTANYIALLGVVADFVTFTFLFLPARIPWVGSFAYNIIGIQRSDTVIASNWFGLFFAYFYLILVVCLANKAILAKLQVHAPLAFVFAGYILPMYNWILIPIVKDLLWPFAIICTHNNCFLDDDCTGLVWTTGHWTTAILSAVALWTFVPIYAFFAQAWWKIQHHLDIIEANWMTLTITWLKVTLVALNIVLPHNFWEVQIIQVLAMVGLLALVLSHHKSTNIKWWHIVQGVGIGCALISAVFGLVGEAMGTTDPTPFLSALVPMWILVFICGVAAIRRKYRSIIIPRAREHRRLQSRFAKVMAFDASSSSYASSDESSGGDSSSIHSVGGLTKASVQTIINWLMALEKNKVLTGPEASWMMSDADKRRHGLVHTVYTAAGGDVGGTVEKFQKVLMEQPAIDAVRAAVKSAEAESLGTVRFDTFVSVRAESHAAVAGSAASTSQLLPTTGGRQ</sequence>
<evidence type="ECO:0000256" key="1">
    <source>
        <dbReference type="SAM" id="MobiDB-lite"/>
    </source>
</evidence>
<proteinExistence type="predicted"/>
<evidence type="ECO:0000313" key="4">
    <source>
        <dbReference type="Proteomes" id="UP000193411"/>
    </source>
</evidence>
<reference evidence="3 4" key="1">
    <citation type="submission" date="2016-07" db="EMBL/GenBank/DDBJ databases">
        <title>Pervasive Adenine N6-methylation of Active Genes in Fungi.</title>
        <authorList>
            <consortium name="DOE Joint Genome Institute"/>
            <person name="Mondo S.J."/>
            <person name="Dannebaum R.O."/>
            <person name="Kuo R.C."/>
            <person name="Labutti K."/>
            <person name="Haridas S."/>
            <person name="Kuo A."/>
            <person name="Salamov A."/>
            <person name="Ahrendt S.R."/>
            <person name="Lipzen A."/>
            <person name="Sullivan W."/>
            <person name="Andreopoulos W.B."/>
            <person name="Clum A."/>
            <person name="Lindquist E."/>
            <person name="Daum C."/>
            <person name="Ramamoorthy G.K."/>
            <person name="Gryganskyi A."/>
            <person name="Culley D."/>
            <person name="Magnuson J.K."/>
            <person name="James T.Y."/>
            <person name="O'Malley M.A."/>
            <person name="Stajich J.E."/>
            <person name="Spatafora J.W."/>
            <person name="Visel A."/>
            <person name="Grigoriev I.V."/>
        </authorList>
    </citation>
    <scope>NUCLEOTIDE SEQUENCE [LARGE SCALE GENOMIC DNA]</scope>
    <source>
        <strain evidence="3 4">PL171</strain>
    </source>
</reference>
<feature type="transmembrane region" description="Helical" evidence="2">
    <location>
        <begin position="327"/>
        <end position="345"/>
    </location>
</feature>
<evidence type="ECO:0000313" key="3">
    <source>
        <dbReference type="EMBL" id="ORZ29363.1"/>
    </source>
</evidence>
<feature type="transmembrane region" description="Helical" evidence="2">
    <location>
        <begin position="147"/>
        <end position="168"/>
    </location>
</feature>
<feature type="region of interest" description="Disordered" evidence="1">
    <location>
        <begin position="1"/>
        <end position="54"/>
    </location>
</feature>
<accession>A0A1Y2H6P3</accession>
<keyword evidence="2" id="KW-0472">Membrane</keyword>
<organism evidence="3 4">
    <name type="scientific">Catenaria anguillulae PL171</name>
    <dbReference type="NCBI Taxonomy" id="765915"/>
    <lineage>
        <taxon>Eukaryota</taxon>
        <taxon>Fungi</taxon>
        <taxon>Fungi incertae sedis</taxon>
        <taxon>Blastocladiomycota</taxon>
        <taxon>Blastocladiomycetes</taxon>
        <taxon>Blastocladiales</taxon>
        <taxon>Catenariaceae</taxon>
        <taxon>Catenaria</taxon>
    </lineage>
</organism>
<comment type="caution">
    <text evidence="3">The sequence shown here is derived from an EMBL/GenBank/DDBJ whole genome shotgun (WGS) entry which is preliminary data.</text>
</comment>
<keyword evidence="2" id="KW-0812">Transmembrane</keyword>
<feature type="transmembrane region" description="Helical" evidence="2">
    <location>
        <begin position="357"/>
        <end position="376"/>
    </location>
</feature>
<evidence type="ECO:0008006" key="5">
    <source>
        <dbReference type="Google" id="ProtNLM"/>
    </source>
</evidence>
<keyword evidence="4" id="KW-1185">Reference proteome</keyword>
<evidence type="ECO:0000256" key="2">
    <source>
        <dbReference type="SAM" id="Phobius"/>
    </source>
</evidence>
<feature type="transmembrane region" description="Helical" evidence="2">
    <location>
        <begin position="296"/>
        <end position="315"/>
    </location>
</feature>
<gene>
    <name evidence="3" type="ORF">BCR44DRAFT_40766</name>
</gene>
<dbReference type="AlphaFoldDB" id="A0A1Y2H6P3"/>
<feature type="transmembrane region" description="Helical" evidence="2">
    <location>
        <begin position="105"/>
        <end position="127"/>
    </location>
</feature>
<name>A0A1Y2H6P3_9FUNG</name>
<feature type="transmembrane region" description="Helical" evidence="2">
    <location>
        <begin position="271"/>
        <end position="290"/>
    </location>
</feature>
<dbReference type="EMBL" id="MCFL01000207">
    <property type="protein sequence ID" value="ORZ29363.1"/>
    <property type="molecule type" value="Genomic_DNA"/>
</dbReference>
<keyword evidence="2" id="KW-1133">Transmembrane helix</keyword>
<feature type="compositionally biased region" description="Low complexity" evidence="1">
    <location>
        <begin position="36"/>
        <end position="52"/>
    </location>
</feature>
<feature type="transmembrane region" description="Helical" evidence="2">
    <location>
        <begin position="180"/>
        <end position="199"/>
    </location>
</feature>
<feature type="transmembrane region" description="Helical" evidence="2">
    <location>
        <begin position="237"/>
        <end position="259"/>
    </location>
</feature>